<dbReference type="SUPFAM" id="SSF54001">
    <property type="entry name" value="Cysteine proteinases"/>
    <property type="match status" value="1"/>
</dbReference>
<reference evidence="6" key="1">
    <citation type="submission" date="2018-02" db="EMBL/GenBank/DDBJ databases">
        <authorList>
            <person name="Cohen D.B."/>
            <person name="Kent A.D."/>
        </authorList>
    </citation>
    <scope>NUCLEOTIDE SEQUENCE</scope>
</reference>
<accession>A0A2N9GBM1</accession>
<proteinExistence type="inferred from homology"/>
<dbReference type="InterPro" id="IPR038765">
    <property type="entry name" value="Papain-like_cys_pep_sf"/>
</dbReference>
<dbReference type="InterPro" id="IPR003653">
    <property type="entry name" value="Peptidase_C48_C"/>
</dbReference>
<evidence type="ECO:0000256" key="1">
    <source>
        <dbReference type="ARBA" id="ARBA00005234"/>
    </source>
</evidence>
<keyword evidence="3" id="KW-0378">Hydrolase</keyword>
<dbReference type="Pfam" id="PF02902">
    <property type="entry name" value="Peptidase_C48"/>
    <property type="match status" value="1"/>
</dbReference>
<dbReference type="GO" id="GO:0006508">
    <property type="term" value="P:proteolysis"/>
    <property type="evidence" value="ECO:0007669"/>
    <property type="project" value="UniProtKB-KW"/>
</dbReference>
<gene>
    <name evidence="6" type="ORF">FSB_LOCUS27878</name>
</gene>
<comment type="similarity">
    <text evidence="1">Belongs to the peptidase C48 family.</text>
</comment>
<dbReference type="GO" id="GO:0008234">
    <property type="term" value="F:cysteine-type peptidase activity"/>
    <property type="evidence" value="ECO:0007669"/>
    <property type="project" value="InterPro"/>
</dbReference>
<keyword evidence="2" id="KW-0645">Protease</keyword>
<dbReference type="PANTHER" id="PTHR34835:SF34">
    <property type="entry name" value="OS08G0555500 PROTEIN"/>
    <property type="match status" value="1"/>
</dbReference>
<evidence type="ECO:0000256" key="2">
    <source>
        <dbReference type="ARBA" id="ARBA00022670"/>
    </source>
</evidence>
<evidence type="ECO:0000256" key="4">
    <source>
        <dbReference type="SAM" id="MobiDB-lite"/>
    </source>
</evidence>
<dbReference type="PANTHER" id="PTHR34835">
    <property type="entry name" value="OS07G0283600 PROTEIN-RELATED"/>
    <property type="match status" value="1"/>
</dbReference>
<name>A0A2N9GBM1_FAGSY</name>
<feature type="compositionally biased region" description="Polar residues" evidence="4">
    <location>
        <begin position="311"/>
        <end position="320"/>
    </location>
</feature>
<organism evidence="6">
    <name type="scientific">Fagus sylvatica</name>
    <name type="common">Beechnut</name>
    <dbReference type="NCBI Taxonomy" id="28930"/>
    <lineage>
        <taxon>Eukaryota</taxon>
        <taxon>Viridiplantae</taxon>
        <taxon>Streptophyta</taxon>
        <taxon>Embryophyta</taxon>
        <taxon>Tracheophyta</taxon>
        <taxon>Spermatophyta</taxon>
        <taxon>Magnoliopsida</taxon>
        <taxon>eudicotyledons</taxon>
        <taxon>Gunneridae</taxon>
        <taxon>Pentapetalae</taxon>
        <taxon>rosids</taxon>
        <taxon>fabids</taxon>
        <taxon>Fagales</taxon>
        <taxon>Fagaceae</taxon>
        <taxon>Fagus</taxon>
    </lineage>
</organism>
<evidence type="ECO:0000259" key="5">
    <source>
        <dbReference type="Pfam" id="PF02902"/>
    </source>
</evidence>
<evidence type="ECO:0000256" key="3">
    <source>
        <dbReference type="ARBA" id="ARBA00022801"/>
    </source>
</evidence>
<dbReference type="EMBL" id="OIVN01002034">
    <property type="protein sequence ID" value="SPC99996.1"/>
    <property type="molecule type" value="Genomic_DNA"/>
</dbReference>
<evidence type="ECO:0000313" key="6">
    <source>
        <dbReference type="EMBL" id="SPC99996.1"/>
    </source>
</evidence>
<feature type="compositionally biased region" description="Basic residues" evidence="4">
    <location>
        <begin position="267"/>
        <end position="280"/>
    </location>
</feature>
<protein>
    <recommendedName>
        <fullName evidence="5">Ubiquitin-like protease family profile domain-containing protein</fullName>
    </recommendedName>
</protein>
<feature type="domain" description="Ubiquitin-like protease family profile" evidence="5">
    <location>
        <begin position="348"/>
        <end position="413"/>
    </location>
</feature>
<feature type="region of interest" description="Disordered" evidence="4">
    <location>
        <begin position="198"/>
        <end position="219"/>
    </location>
</feature>
<sequence length="425" mass="49145">MSPEEKALFKEQARADFARYQQQRVKSLAIQEKYEHRELNSRCAPNRVRRLFKKFDEAKKEAVRSLGFASWLDIGWELKDIEFLCEKHGFRGMEMVTLDSLECALGAKDAVVDAGFKEKIVLFLLATVFCSTTSLKIPMGYLHVIKDIDRVNEYNWALFVFNKLQDTVIEYKLHGNKAYICGCIYFLQLLGTDDDHPAKNEKEANKEEKKKSHVIDDGSKVEQHNKAEGIILEELKEDVKCMKLQLTAFTGLVTETMHTQAEYLAEKKKRQINNNRRKLRRPNDKGKQQPVRRQPVQKAIGLDPKEAIQPKSLSSREASSTMPVDGAKILRTAAERVIDYVASQLTQREKQQHGENMTAWYFPTTFSIYLPLNDMETHWYLIVIDMRRKEIMYFDSLNFGPDVSRRKAAISNVVSSCEWQFILSS</sequence>
<dbReference type="Gene3D" id="3.40.395.10">
    <property type="entry name" value="Adenoviral Proteinase, Chain A"/>
    <property type="match status" value="1"/>
</dbReference>
<dbReference type="AlphaFoldDB" id="A0A2N9GBM1"/>
<feature type="region of interest" description="Disordered" evidence="4">
    <location>
        <begin position="267"/>
        <end position="320"/>
    </location>
</feature>